<protein>
    <submittedName>
        <fullName evidence="3">Uncharacterized protein</fullName>
    </submittedName>
</protein>
<dbReference type="PROSITE" id="PS51257">
    <property type="entry name" value="PROKAR_LIPOPROTEIN"/>
    <property type="match status" value="1"/>
</dbReference>
<reference evidence="3 4" key="1">
    <citation type="journal article" date="2022" name="Nat. Plants">
        <title>Genomes of leafy and leafless Platanthera orchids illuminate the evolution of mycoheterotrophy.</title>
        <authorList>
            <person name="Li M.H."/>
            <person name="Liu K.W."/>
            <person name="Li Z."/>
            <person name="Lu H.C."/>
            <person name="Ye Q.L."/>
            <person name="Zhang D."/>
            <person name="Wang J.Y."/>
            <person name="Li Y.F."/>
            <person name="Zhong Z.M."/>
            <person name="Liu X."/>
            <person name="Yu X."/>
            <person name="Liu D.K."/>
            <person name="Tu X.D."/>
            <person name="Liu B."/>
            <person name="Hao Y."/>
            <person name="Liao X.Y."/>
            <person name="Jiang Y.T."/>
            <person name="Sun W.H."/>
            <person name="Chen J."/>
            <person name="Chen Y.Q."/>
            <person name="Ai Y."/>
            <person name="Zhai J.W."/>
            <person name="Wu S.S."/>
            <person name="Zhou Z."/>
            <person name="Hsiao Y.Y."/>
            <person name="Wu W.L."/>
            <person name="Chen Y.Y."/>
            <person name="Lin Y.F."/>
            <person name="Hsu J.L."/>
            <person name="Li C.Y."/>
            <person name="Wang Z.W."/>
            <person name="Zhao X."/>
            <person name="Zhong W.Y."/>
            <person name="Ma X.K."/>
            <person name="Ma L."/>
            <person name="Huang J."/>
            <person name="Chen G.Z."/>
            <person name="Huang M.Z."/>
            <person name="Huang L."/>
            <person name="Peng D.H."/>
            <person name="Luo Y.B."/>
            <person name="Zou S.Q."/>
            <person name="Chen S.P."/>
            <person name="Lan S."/>
            <person name="Tsai W.C."/>
            <person name="Van de Peer Y."/>
            <person name="Liu Z.J."/>
        </authorList>
    </citation>
    <scope>NUCLEOTIDE SEQUENCE [LARGE SCALE GENOMIC DNA]</scope>
    <source>
        <strain evidence="3">Lor288</strain>
    </source>
</reference>
<gene>
    <name evidence="3" type="ORF">KSP40_PGU020732</name>
</gene>
<comment type="caution">
    <text evidence="3">The sequence shown here is derived from an EMBL/GenBank/DDBJ whole genome shotgun (WGS) entry which is preliminary data.</text>
</comment>
<proteinExistence type="predicted"/>
<evidence type="ECO:0000313" key="4">
    <source>
        <dbReference type="Proteomes" id="UP001412067"/>
    </source>
</evidence>
<feature type="transmembrane region" description="Helical" evidence="2">
    <location>
        <begin position="12"/>
        <end position="30"/>
    </location>
</feature>
<keyword evidence="4" id="KW-1185">Reference proteome</keyword>
<name>A0ABR2LES8_9ASPA</name>
<feature type="region of interest" description="Disordered" evidence="1">
    <location>
        <begin position="46"/>
        <end position="83"/>
    </location>
</feature>
<dbReference type="EMBL" id="JBBWWR010000020">
    <property type="protein sequence ID" value="KAK8939313.1"/>
    <property type="molecule type" value="Genomic_DNA"/>
</dbReference>
<keyword evidence="2" id="KW-0812">Transmembrane</keyword>
<dbReference type="Proteomes" id="UP001412067">
    <property type="component" value="Unassembled WGS sequence"/>
</dbReference>
<keyword evidence="2" id="KW-0472">Membrane</keyword>
<evidence type="ECO:0000313" key="3">
    <source>
        <dbReference type="EMBL" id="KAK8939313.1"/>
    </source>
</evidence>
<accession>A0ABR2LES8</accession>
<evidence type="ECO:0000256" key="2">
    <source>
        <dbReference type="SAM" id="Phobius"/>
    </source>
</evidence>
<organism evidence="3 4">
    <name type="scientific">Platanthera guangdongensis</name>
    <dbReference type="NCBI Taxonomy" id="2320717"/>
    <lineage>
        <taxon>Eukaryota</taxon>
        <taxon>Viridiplantae</taxon>
        <taxon>Streptophyta</taxon>
        <taxon>Embryophyta</taxon>
        <taxon>Tracheophyta</taxon>
        <taxon>Spermatophyta</taxon>
        <taxon>Magnoliopsida</taxon>
        <taxon>Liliopsida</taxon>
        <taxon>Asparagales</taxon>
        <taxon>Orchidaceae</taxon>
        <taxon>Orchidoideae</taxon>
        <taxon>Orchideae</taxon>
        <taxon>Orchidinae</taxon>
        <taxon>Platanthera</taxon>
    </lineage>
</organism>
<sequence length="83" mass="9178">MGAARGERSPFLFRALIVVSCMLLFGCRAMPVRILQGRWREGGTVDVSVGRRRGPRERSVPAAGFNASKRSVPSCPDPLHNRR</sequence>
<evidence type="ECO:0000256" key="1">
    <source>
        <dbReference type="SAM" id="MobiDB-lite"/>
    </source>
</evidence>
<keyword evidence="2" id="KW-1133">Transmembrane helix</keyword>